<evidence type="ECO:0000313" key="4">
    <source>
        <dbReference type="Proteomes" id="UP000305131"/>
    </source>
</evidence>
<dbReference type="CDD" id="cd00161">
    <property type="entry name" value="beta-trefoil_Ricin-like"/>
    <property type="match status" value="1"/>
</dbReference>
<keyword evidence="1" id="KW-1133">Transmembrane helix</keyword>
<organism evidence="3 4">
    <name type="scientific">Xanthobacter autotrophicus</name>
    <dbReference type="NCBI Taxonomy" id="280"/>
    <lineage>
        <taxon>Bacteria</taxon>
        <taxon>Pseudomonadati</taxon>
        <taxon>Pseudomonadota</taxon>
        <taxon>Alphaproteobacteria</taxon>
        <taxon>Hyphomicrobiales</taxon>
        <taxon>Xanthobacteraceae</taxon>
        <taxon>Xanthobacter</taxon>
    </lineage>
</organism>
<name>A0A6C1KBX3_XANAU</name>
<protein>
    <submittedName>
        <fullName evidence="3">RICIN domain-containing protein</fullName>
    </submittedName>
</protein>
<feature type="domain" description="Ricin B lectin" evidence="2">
    <location>
        <begin position="60"/>
        <end position="197"/>
    </location>
</feature>
<sequence>MRPCRSPYLEETHGGHSWLSRRKGTMLNWHGAFRCAASVCTIVICMAALIAPAGAAPPPSGRVQIANANSNLCLSPAGGTGNQNEQTVQYHCDTHPSRAWVIEPVEGNIVKIRNVNSNLCLTVAGGNSDRNTPSVQYSCDDHPSRRWLYAPFDGGLFRLVNVNSGLCLTIAGGSTGLNQTAVQFPCDEHPSRFFRLK</sequence>
<dbReference type="EMBL" id="VAUP01000035">
    <property type="protein sequence ID" value="TLX41788.1"/>
    <property type="molecule type" value="Genomic_DNA"/>
</dbReference>
<dbReference type="SUPFAM" id="SSF50370">
    <property type="entry name" value="Ricin B-like lectins"/>
    <property type="match status" value="1"/>
</dbReference>
<dbReference type="AlphaFoldDB" id="A0A6C1KBX3"/>
<comment type="caution">
    <text evidence="3">The sequence shown here is derived from an EMBL/GenBank/DDBJ whole genome shotgun (WGS) entry which is preliminary data.</text>
</comment>
<evidence type="ECO:0000259" key="2">
    <source>
        <dbReference type="SMART" id="SM00458"/>
    </source>
</evidence>
<feature type="transmembrane region" description="Helical" evidence="1">
    <location>
        <begin position="31"/>
        <end position="55"/>
    </location>
</feature>
<keyword evidence="1" id="KW-0812">Transmembrane</keyword>
<accession>A0A6C1KBX3</accession>
<dbReference type="Pfam" id="PF14200">
    <property type="entry name" value="RicinB_lectin_2"/>
    <property type="match status" value="1"/>
</dbReference>
<dbReference type="Gene3D" id="2.80.10.50">
    <property type="match status" value="1"/>
</dbReference>
<dbReference type="PROSITE" id="PS50231">
    <property type="entry name" value="RICIN_B_LECTIN"/>
    <property type="match status" value="1"/>
</dbReference>
<dbReference type="Proteomes" id="UP000305131">
    <property type="component" value="Unassembled WGS sequence"/>
</dbReference>
<dbReference type="SMART" id="SM00458">
    <property type="entry name" value="RICIN"/>
    <property type="match status" value="1"/>
</dbReference>
<evidence type="ECO:0000256" key="1">
    <source>
        <dbReference type="SAM" id="Phobius"/>
    </source>
</evidence>
<reference evidence="3 4" key="1">
    <citation type="submission" date="2019-05" db="EMBL/GenBank/DDBJ databases">
        <authorList>
            <person name="Zhou X."/>
        </authorList>
    </citation>
    <scope>NUCLEOTIDE SEQUENCE [LARGE SCALE GENOMIC DNA]</scope>
    <source>
        <strain evidence="3 4">DSM 432</strain>
    </source>
</reference>
<evidence type="ECO:0000313" key="3">
    <source>
        <dbReference type="EMBL" id="TLX41788.1"/>
    </source>
</evidence>
<keyword evidence="1" id="KW-0472">Membrane</keyword>
<dbReference type="InterPro" id="IPR035992">
    <property type="entry name" value="Ricin_B-like_lectins"/>
</dbReference>
<proteinExistence type="predicted"/>
<dbReference type="InterPro" id="IPR000772">
    <property type="entry name" value="Ricin_B_lectin"/>
</dbReference>
<gene>
    <name evidence="3" type="ORF">FBQ73_16870</name>
</gene>
<dbReference type="OrthoDB" id="4167063at2"/>